<sequence>MSAWTEGRTPAEPTRIREAVEARDALAEALTQAGIQLPAMDVRTPWRDAASGPDSLGSSDPAAHDDGDALLDTDSRTAARYALIHLGVCSAPVAFALAAVIARGTGR</sequence>
<dbReference type="EMBL" id="QOIN01000036">
    <property type="protein sequence ID" value="RCG25680.1"/>
    <property type="molecule type" value="Genomic_DNA"/>
</dbReference>
<dbReference type="AlphaFoldDB" id="A0A367F806"/>
<keyword evidence="2" id="KW-0472">Membrane</keyword>
<comment type="caution">
    <text evidence="3">The sequence shown here is derived from an EMBL/GenBank/DDBJ whole genome shotgun (WGS) entry which is preliminary data.</text>
</comment>
<protein>
    <submittedName>
        <fullName evidence="3">Uncharacterized protein</fullName>
    </submittedName>
</protein>
<name>A0A367F806_9ACTN</name>
<proteinExistence type="predicted"/>
<feature type="transmembrane region" description="Helical" evidence="2">
    <location>
        <begin position="81"/>
        <end position="102"/>
    </location>
</feature>
<organism evidence="3 4">
    <name type="scientific">Streptomyces diacarni</name>
    <dbReference type="NCBI Taxonomy" id="2800381"/>
    <lineage>
        <taxon>Bacteria</taxon>
        <taxon>Bacillati</taxon>
        <taxon>Actinomycetota</taxon>
        <taxon>Actinomycetes</taxon>
        <taxon>Kitasatosporales</taxon>
        <taxon>Streptomycetaceae</taxon>
        <taxon>Streptomyces</taxon>
    </lineage>
</organism>
<reference evidence="3 4" key="1">
    <citation type="submission" date="2018-06" db="EMBL/GenBank/DDBJ databases">
        <title>Streptomyces reniochalinae sp. nov. and Streptomyces diacarnus sp. nov. from marine sponges.</title>
        <authorList>
            <person name="Li L."/>
        </authorList>
    </citation>
    <scope>NUCLEOTIDE SEQUENCE [LARGE SCALE GENOMIC DNA]</scope>
    <source>
        <strain evidence="3 4">LHW51701</strain>
    </source>
</reference>
<gene>
    <name evidence="3" type="ORF">DTL70_08925</name>
</gene>
<evidence type="ECO:0000313" key="3">
    <source>
        <dbReference type="EMBL" id="RCG25680.1"/>
    </source>
</evidence>
<keyword evidence="2" id="KW-1133">Transmembrane helix</keyword>
<evidence type="ECO:0000313" key="4">
    <source>
        <dbReference type="Proteomes" id="UP000252914"/>
    </source>
</evidence>
<keyword evidence="4" id="KW-1185">Reference proteome</keyword>
<feature type="region of interest" description="Disordered" evidence="1">
    <location>
        <begin position="41"/>
        <end position="70"/>
    </location>
</feature>
<accession>A0A367F806</accession>
<keyword evidence="2" id="KW-0812">Transmembrane</keyword>
<dbReference type="Proteomes" id="UP000252914">
    <property type="component" value="Unassembled WGS sequence"/>
</dbReference>
<evidence type="ECO:0000256" key="2">
    <source>
        <dbReference type="SAM" id="Phobius"/>
    </source>
</evidence>
<evidence type="ECO:0000256" key="1">
    <source>
        <dbReference type="SAM" id="MobiDB-lite"/>
    </source>
</evidence>